<dbReference type="OMA" id="TWSAPCK"/>
<reference evidence="6 7" key="2">
    <citation type="journal article" date="2009" name="PLoS ONE">
        <title>An integrated genetic and cytogenetic map of the cucumber genome.</title>
        <authorList>
            <person name="Ren Y."/>
            <person name="Zhang Z."/>
            <person name="Liu J."/>
            <person name="Staub J.E."/>
            <person name="Han Y."/>
            <person name="Cheng Z."/>
            <person name="Li X."/>
            <person name="Lu J."/>
            <person name="Miao H."/>
            <person name="Kang H."/>
            <person name="Xie B."/>
            <person name="Gu X."/>
            <person name="Wang X."/>
            <person name="Du Y."/>
            <person name="Jin W."/>
            <person name="Huang S."/>
        </authorList>
    </citation>
    <scope>NUCLEOTIDE SEQUENCE [LARGE SCALE GENOMIC DNA]</scope>
    <source>
        <strain evidence="7">cv. 9930</strain>
    </source>
</reference>
<feature type="domain" description="Thioredoxin" evidence="5">
    <location>
        <begin position="1"/>
        <end position="115"/>
    </location>
</feature>
<dbReference type="FunFam" id="3.40.30.10:FF:000245">
    <property type="entry name" value="Thioredoxin"/>
    <property type="match status" value="1"/>
</dbReference>
<keyword evidence="7" id="KW-1185">Reference proteome</keyword>
<evidence type="ECO:0000313" key="6">
    <source>
        <dbReference type="EMBL" id="KGN62637.1"/>
    </source>
</evidence>
<evidence type="ECO:0000256" key="2">
    <source>
        <dbReference type="ARBA" id="ARBA00023157"/>
    </source>
</evidence>
<dbReference type="OrthoDB" id="10263751at2759"/>
<keyword evidence="1" id="KW-0813">Transport</keyword>
<reference evidence="6 7" key="4">
    <citation type="journal article" date="2011" name="BMC Genomics">
        <title>RNA-Seq improves annotation of protein-coding genes in the cucumber genome.</title>
        <authorList>
            <person name="Li Z."/>
            <person name="Zhang Z."/>
            <person name="Yan P."/>
            <person name="Huang S."/>
            <person name="Fei Z."/>
            <person name="Lin K."/>
        </authorList>
    </citation>
    <scope>NUCLEOTIDE SEQUENCE [LARGE SCALE GENOMIC DNA]</scope>
    <source>
        <strain evidence="7">cv. 9930</strain>
    </source>
</reference>
<dbReference type="Proteomes" id="UP000029981">
    <property type="component" value="Chromosome 2"/>
</dbReference>
<comment type="similarity">
    <text evidence="4">Belongs to the thioredoxin family. Plant F-type subfamily.</text>
</comment>
<reference evidence="6 7" key="3">
    <citation type="journal article" date="2010" name="BMC Genomics">
        <title>Transcriptome sequencing and comparative analysis of cucumber flowers with different sex types.</title>
        <authorList>
            <person name="Guo S."/>
            <person name="Zheng Y."/>
            <person name="Joung J.G."/>
            <person name="Liu S."/>
            <person name="Zhang Z."/>
            <person name="Crasta O.R."/>
            <person name="Sobral B.W."/>
            <person name="Xu Y."/>
            <person name="Huang S."/>
            <person name="Fei Z."/>
        </authorList>
    </citation>
    <scope>NUCLEOTIDE SEQUENCE [LARGE SCALE GENOMIC DNA]</scope>
    <source>
        <strain evidence="7">cv. 9930</strain>
    </source>
</reference>
<dbReference type="AlphaFoldDB" id="A0A0A0LPD3"/>
<accession>A0A0A0LPD3</accession>
<dbReference type="Gramene" id="KGN62637">
    <property type="protein sequence ID" value="KGN62637"/>
    <property type="gene ID" value="Csa_2G362500"/>
</dbReference>
<reference evidence="6 7" key="1">
    <citation type="journal article" date="2009" name="Nat. Genet.">
        <title>The genome of the cucumber, Cucumis sativus L.</title>
        <authorList>
            <person name="Huang S."/>
            <person name="Li R."/>
            <person name="Zhang Z."/>
            <person name="Li L."/>
            <person name="Gu X."/>
            <person name="Fan W."/>
            <person name="Lucas W.J."/>
            <person name="Wang X."/>
            <person name="Xie B."/>
            <person name="Ni P."/>
            <person name="Ren Y."/>
            <person name="Zhu H."/>
            <person name="Li J."/>
            <person name="Lin K."/>
            <person name="Jin W."/>
            <person name="Fei Z."/>
            <person name="Li G."/>
            <person name="Staub J."/>
            <person name="Kilian A."/>
            <person name="van der Vossen E.A."/>
            <person name="Wu Y."/>
            <person name="Guo J."/>
            <person name="He J."/>
            <person name="Jia Z."/>
            <person name="Ren Y."/>
            <person name="Tian G."/>
            <person name="Lu Y."/>
            <person name="Ruan J."/>
            <person name="Qian W."/>
            <person name="Wang M."/>
            <person name="Huang Q."/>
            <person name="Li B."/>
            <person name="Xuan Z."/>
            <person name="Cao J."/>
            <person name="Asan"/>
            <person name="Wu Z."/>
            <person name="Zhang J."/>
            <person name="Cai Q."/>
            <person name="Bai Y."/>
            <person name="Zhao B."/>
            <person name="Han Y."/>
            <person name="Li Y."/>
            <person name="Li X."/>
            <person name="Wang S."/>
            <person name="Shi Q."/>
            <person name="Liu S."/>
            <person name="Cho W.K."/>
            <person name="Kim J.Y."/>
            <person name="Xu Y."/>
            <person name="Heller-Uszynska K."/>
            <person name="Miao H."/>
            <person name="Cheng Z."/>
            <person name="Zhang S."/>
            <person name="Wu J."/>
            <person name="Yang Y."/>
            <person name="Kang H."/>
            <person name="Li M."/>
            <person name="Liang H."/>
            <person name="Ren X."/>
            <person name="Shi Z."/>
            <person name="Wen M."/>
            <person name="Jian M."/>
            <person name="Yang H."/>
            <person name="Zhang G."/>
            <person name="Yang Z."/>
            <person name="Chen R."/>
            <person name="Liu S."/>
            <person name="Li J."/>
            <person name="Ma L."/>
            <person name="Liu H."/>
            <person name="Zhou Y."/>
            <person name="Zhao J."/>
            <person name="Fang X."/>
            <person name="Li G."/>
            <person name="Fang L."/>
            <person name="Li Y."/>
            <person name="Liu D."/>
            <person name="Zheng H."/>
            <person name="Zhang Y."/>
            <person name="Qin N."/>
            <person name="Li Z."/>
            <person name="Yang G."/>
            <person name="Yang S."/>
            <person name="Bolund L."/>
            <person name="Kristiansen K."/>
            <person name="Zheng H."/>
            <person name="Li S."/>
            <person name="Zhang X."/>
            <person name="Yang H."/>
            <person name="Wang J."/>
            <person name="Sun R."/>
            <person name="Zhang B."/>
            <person name="Jiang S."/>
            <person name="Wang J."/>
            <person name="Du Y."/>
            <person name="Li S."/>
        </authorList>
    </citation>
    <scope>NUCLEOTIDE SEQUENCE [LARGE SCALE GENOMIC DNA]</scope>
    <source>
        <strain evidence="7">cv. 9930</strain>
    </source>
</reference>
<keyword evidence="2" id="KW-1015">Disulfide bond</keyword>
<organism evidence="6 7">
    <name type="scientific">Cucumis sativus</name>
    <name type="common">Cucumber</name>
    <dbReference type="NCBI Taxonomy" id="3659"/>
    <lineage>
        <taxon>Eukaryota</taxon>
        <taxon>Viridiplantae</taxon>
        <taxon>Streptophyta</taxon>
        <taxon>Embryophyta</taxon>
        <taxon>Tracheophyta</taxon>
        <taxon>Spermatophyta</taxon>
        <taxon>Magnoliopsida</taxon>
        <taxon>eudicotyledons</taxon>
        <taxon>Gunneridae</taxon>
        <taxon>Pentapetalae</taxon>
        <taxon>rosids</taxon>
        <taxon>fabids</taxon>
        <taxon>Cucurbitales</taxon>
        <taxon>Cucurbitaceae</taxon>
        <taxon>Benincaseae</taxon>
        <taxon>Cucumis</taxon>
    </lineage>
</organism>
<dbReference type="EMBL" id="CM002923">
    <property type="protein sequence ID" value="KGN62637.1"/>
    <property type="molecule type" value="Genomic_DNA"/>
</dbReference>
<evidence type="ECO:0000259" key="5">
    <source>
        <dbReference type="PROSITE" id="PS51352"/>
    </source>
</evidence>
<dbReference type="InterPro" id="IPR017937">
    <property type="entry name" value="Thioredoxin_CS"/>
</dbReference>
<dbReference type="PRINTS" id="PR00421">
    <property type="entry name" value="THIOREDOXIN"/>
</dbReference>
<gene>
    <name evidence="6" type="ORF">Csa_2G362500</name>
</gene>
<keyword evidence="3" id="KW-0676">Redox-active center</keyword>
<dbReference type="Gene3D" id="3.40.30.10">
    <property type="entry name" value="Glutaredoxin"/>
    <property type="match status" value="1"/>
</dbReference>
<dbReference type="InterPro" id="IPR036249">
    <property type="entry name" value="Thioredoxin-like_sf"/>
</dbReference>
<dbReference type="InterPro" id="IPR013766">
    <property type="entry name" value="Thioredoxin_domain"/>
</dbReference>
<evidence type="ECO:0000313" key="7">
    <source>
        <dbReference type="Proteomes" id="UP000029981"/>
    </source>
</evidence>
<keyword evidence="1" id="KW-0249">Electron transport</keyword>
<sequence>MAKEGEVIAIHSVEEFDAQVRIGKEMSKVIVVDFTASWCPPCRFIAPIFADLAKKNHHAIFLKVDVDEVQAIAARFDVEAMPTFAFVRDEVEVSSHKIVGAEKDRLIQLVSELCGPVPSTPKA</sequence>
<evidence type="ECO:0000256" key="3">
    <source>
        <dbReference type="ARBA" id="ARBA00023284"/>
    </source>
</evidence>
<dbReference type="STRING" id="3659.A0A0A0LPD3"/>
<dbReference type="KEGG" id="csv:116401632"/>
<proteinExistence type="inferred from homology"/>
<dbReference type="CDD" id="cd02947">
    <property type="entry name" value="TRX_family"/>
    <property type="match status" value="1"/>
</dbReference>
<dbReference type="SUPFAM" id="SSF52833">
    <property type="entry name" value="Thioredoxin-like"/>
    <property type="match status" value="1"/>
</dbReference>
<name>A0A0A0LPD3_CUCSA</name>
<dbReference type="Pfam" id="PF00085">
    <property type="entry name" value="Thioredoxin"/>
    <property type="match status" value="1"/>
</dbReference>
<dbReference type="PROSITE" id="PS51352">
    <property type="entry name" value="THIOREDOXIN_2"/>
    <property type="match status" value="1"/>
</dbReference>
<protein>
    <recommendedName>
        <fullName evidence="5">Thioredoxin domain-containing protein</fullName>
    </recommendedName>
</protein>
<dbReference type="PANTHER" id="PTHR46115">
    <property type="entry name" value="THIOREDOXIN-LIKE PROTEIN 1"/>
    <property type="match status" value="1"/>
</dbReference>
<dbReference type="PROSITE" id="PS00194">
    <property type="entry name" value="THIOREDOXIN_1"/>
    <property type="match status" value="1"/>
</dbReference>
<evidence type="ECO:0000256" key="4">
    <source>
        <dbReference type="ARBA" id="ARBA00038337"/>
    </source>
</evidence>
<evidence type="ECO:0000256" key="1">
    <source>
        <dbReference type="ARBA" id="ARBA00022982"/>
    </source>
</evidence>